<feature type="transmembrane region" description="Helical" evidence="7">
    <location>
        <begin position="118"/>
        <end position="138"/>
    </location>
</feature>
<evidence type="ECO:0000313" key="12">
    <source>
        <dbReference type="Proteomes" id="UP000257123"/>
    </source>
</evidence>
<dbReference type="OrthoDB" id="18784at2157"/>
<dbReference type="SUPFAM" id="SSF161098">
    <property type="entry name" value="MetI-like"/>
    <property type="match status" value="1"/>
</dbReference>
<dbReference type="SUPFAM" id="SSF160964">
    <property type="entry name" value="MalF N-terminal region-like"/>
    <property type="match status" value="1"/>
</dbReference>
<dbReference type="AlphaFoldDB" id="A0A371QUS8"/>
<dbReference type="EMBL" id="NMUE01000059">
    <property type="protein sequence ID" value="RFA93513.1"/>
    <property type="molecule type" value="Genomic_DNA"/>
</dbReference>
<keyword evidence="9" id="KW-0762">Sugar transport</keyword>
<dbReference type="GO" id="GO:0005886">
    <property type="term" value="C:plasma membrane"/>
    <property type="evidence" value="ECO:0007669"/>
    <property type="project" value="UniProtKB-SubCell"/>
</dbReference>
<keyword evidence="4 7" id="KW-0812">Transmembrane</keyword>
<evidence type="ECO:0000256" key="3">
    <source>
        <dbReference type="ARBA" id="ARBA00022475"/>
    </source>
</evidence>
<comment type="subcellular location">
    <subcellularLocation>
        <location evidence="1 7">Cell membrane</location>
        <topology evidence="1 7">Multi-pass membrane protein</topology>
    </subcellularLocation>
</comment>
<gene>
    <name evidence="9" type="ORF">CGL51_12675</name>
    <name evidence="10" type="ORF">CGL52_10210</name>
</gene>
<evidence type="ECO:0000313" key="10">
    <source>
        <dbReference type="EMBL" id="RFA96932.1"/>
    </source>
</evidence>
<proteinExistence type="inferred from homology"/>
<feature type="domain" description="ABC transmembrane type-1" evidence="8">
    <location>
        <begin position="80"/>
        <end position="294"/>
    </location>
</feature>
<dbReference type="InterPro" id="IPR050809">
    <property type="entry name" value="UgpAE/MalFG_permease"/>
</dbReference>
<feature type="transmembrane region" description="Helical" evidence="7">
    <location>
        <begin position="226"/>
        <end position="253"/>
    </location>
</feature>
<evidence type="ECO:0000256" key="1">
    <source>
        <dbReference type="ARBA" id="ARBA00004651"/>
    </source>
</evidence>
<feature type="transmembrane region" description="Helical" evidence="7">
    <location>
        <begin position="273"/>
        <end position="295"/>
    </location>
</feature>
<dbReference type="PANTHER" id="PTHR43227">
    <property type="entry name" value="BLL4140 PROTEIN"/>
    <property type="match status" value="1"/>
</dbReference>
<dbReference type="PANTHER" id="PTHR43227:SF7">
    <property type="entry name" value="ARABINOOLIGOSACCHARIDES TRANSPORT SYSTEM PERMEASE PROTEIN ARAP"/>
    <property type="match status" value="1"/>
</dbReference>
<dbReference type="Gene3D" id="1.10.3720.10">
    <property type="entry name" value="MetI-like"/>
    <property type="match status" value="1"/>
</dbReference>
<comment type="similarity">
    <text evidence="7">Belongs to the binding-protein-dependent transport system permease family.</text>
</comment>
<dbReference type="PROSITE" id="PS50928">
    <property type="entry name" value="ABC_TM1"/>
    <property type="match status" value="1"/>
</dbReference>
<dbReference type="Proteomes" id="UP000257123">
    <property type="component" value="Unassembled WGS sequence"/>
</dbReference>
<keyword evidence="2 7" id="KW-0813">Transport</keyword>
<protein>
    <submittedName>
        <fullName evidence="9">Sugar transporter</fullName>
    </submittedName>
</protein>
<organism evidence="9 12">
    <name type="scientific">Pyrobaculum aerophilum</name>
    <dbReference type="NCBI Taxonomy" id="13773"/>
    <lineage>
        <taxon>Archaea</taxon>
        <taxon>Thermoproteota</taxon>
        <taxon>Thermoprotei</taxon>
        <taxon>Thermoproteales</taxon>
        <taxon>Thermoproteaceae</taxon>
        <taxon>Pyrobaculum</taxon>
    </lineage>
</organism>
<evidence type="ECO:0000256" key="6">
    <source>
        <dbReference type="ARBA" id="ARBA00023136"/>
    </source>
</evidence>
<feature type="transmembrane region" description="Helical" evidence="7">
    <location>
        <begin position="167"/>
        <end position="193"/>
    </location>
</feature>
<evidence type="ECO:0000256" key="7">
    <source>
        <dbReference type="RuleBase" id="RU363032"/>
    </source>
</evidence>
<comment type="caution">
    <text evidence="9">The sequence shown here is derived from an EMBL/GenBank/DDBJ whole genome shotgun (WGS) entry which is preliminary data.</text>
</comment>
<dbReference type="Pfam" id="PF00528">
    <property type="entry name" value="BPD_transp_1"/>
    <property type="match status" value="1"/>
</dbReference>
<dbReference type="InterPro" id="IPR035906">
    <property type="entry name" value="MetI-like_sf"/>
</dbReference>
<evidence type="ECO:0000256" key="5">
    <source>
        <dbReference type="ARBA" id="ARBA00022989"/>
    </source>
</evidence>
<keyword evidence="3" id="KW-1003">Cell membrane</keyword>
<dbReference type="EMBL" id="NMUF01000032">
    <property type="protein sequence ID" value="RFA96932.1"/>
    <property type="molecule type" value="Genomic_DNA"/>
</dbReference>
<keyword evidence="6 7" id="KW-0472">Membrane</keyword>
<accession>A0A371QUS8</accession>
<dbReference type="CDD" id="cd06261">
    <property type="entry name" value="TM_PBP2"/>
    <property type="match status" value="1"/>
</dbReference>
<name>A0A371QUS8_9CREN</name>
<dbReference type="Proteomes" id="UP000256877">
    <property type="component" value="Unassembled WGS sequence"/>
</dbReference>
<feature type="transmembrane region" description="Helical" evidence="7">
    <location>
        <begin position="79"/>
        <end position="106"/>
    </location>
</feature>
<keyword evidence="5 7" id="KW-1133">Transmembrane helix</keyword>
<dbReference type="GO" id="GO:0055085">
    <property type="term" value="P:transmembrane transport"/>
    <property type="evidence" value="ECO:0007669"/>
    <property type="project" value="InterPro"/>
</dbReference>
<dbReference type="InterPro" id="IPR000515">
    <property type="entry name" value="MetI-like"/>
</dbReference>
<evidence type="ECO:0000313" key="9">
    <source>
        <dbReference type="EMBL" id="RFA93513.1"/>
    </source>
</evidence>
<evidence type="ECO:0000256" key="4">
    <source>
        <dbReference type="ARBA" id="ARBA00022692"/>
    </source>
</evidence>
<sequence>MKPQWLILPGLLLFLFFNIWPIVFSIYISFTNANIKNFPPPPPWAPEELKQARPPPDFTGLSNYAPIFLGPTSAGFIGAVFWSLVFVALSVPAKVVLGTFIGLLMSSDKVLGKSVMRALLIVPWALPLILSVVAWRYVFDPTYGVVNQLLYSLGVSKPPDWFVNKDYAYAAMVVIEAWLAYPFIMTVVIGALANVPRAAYEAAYIDGAGRWTIFLQVTLPLIKRPLIYATVMTTAASLQFFLVAYLWNFIQLYDRFILAYGYYWAFGSPFREYGLTAAVLTLSALIISAFMIVAIKLSGLMRGMYEG</sequence>
<reference evidence="11 12" key="1">
    <citation type="submission" date="2017-07" db="EMBL/GenBank/DDBJ databases">
        <title>Draft genome sequence of aerobic hyperthermophilic archaea, Pyrobaculum aerophilum YKB31 and YKB32.</title>
        <authorList>
            <person name="Mochizuki T."/>
            <person name="Berliner A.J."/>
            <person name="Yoshida-Takashima Y."/>
            <person name="Takaki Y."/>
            <person name="Nunoura T."/>
            <person name="Takai K."/>
        </authorList>
    </citation>
    <scope>NUCLEOTIDE SEQUENCE [LARGE SCALE GENOMIC DNA]</scope>
    <source>
        <strain evidence="9 12">YKB31</strain>
        <strain evidence="10 11">YKB32</strain>
    </source>
</reference>
<dbReference type="RefSeq" id="WP_116421969.1">
    <property type="nucleotide sequence ID" value="NZ_NMUE01000059.1"/>
</dbReference>
<evidence type="ECO:0000256" key="2">
    <source>
        <dbReference type="ARBA" id="ARBA00022448"/>
    </source>
</evidence>
<evidence type="ECO:0000313" key="11">
    <source>
        <dbReference type="Proteomes" id="UP000256877"/>
    </source>
</evidence>
<evidence type="ECO:0000259" key="8">
    <source>
        <dbReference type="PROSITE" id="PS50928"/>
    </source>
</evidence>